<accession>A0A814KWF5</accession>
<evidence type="ECO:0000313" key="2">
    <source>
        <dbReference type="Proteomes" id="UP000663882"/>
    </source>
</evidence>
<evidence type="ECO:0000313" key="1">
    <source>
        <dbReference type="EMBL" id="CAF1057002.1"/>
    </source>
</evidence>
<organism evidence="1 2">
    <name type="scientific">Rotaria sordida</name>
    <dbReference type="NCBI Taxonomy" id="392033"/>
    <lineage>
        <taxon>Eukaryota</taxon>
        <taxon>Metazoa</taxon>
        <taxon>Spiralia</taxon>
        <taxon>Gnathifera</taxon>
        <taxon>Rotifera</taxon>
        <taxon>Eurotatoria</taxon>
        <taxon>Bdelloidea</taxon>
        <taxon>Philodinida</taxon>
        <taxon>Philodinidae</taxon>
        <taxon>Rotaria</taxon>
    </lineage>
</organism>
<gene>
    <name evidence="1" type="ORF">RFH988_LOCUS17046</name>
</gene>
<dbReference type="OrthoDB" id="9980383at2759"/>
<sequence length="196" mass="22464">MICPALLVDLNKAGSVYLVKHKSKTEEKENDCDKATHFGLAIDVTAIALTGSSTSDKFIATHIDLYIHDETDHTTYIDSTFKHREWHHYQLIKKVGQISINDIRMFHSPIHFAKNLEHRLIFYVFNPMCQQNQGAHWSSTLNCQTFTRLAIEYLGYEFPPDVKIISDCVPTVINIYMKASLLTAHTKEKSYDKLSS</sequence>
<dbReference type="EMBL" id="CAJNOO010000896">
    <property type="protein sequence ID" value="CAF1057002.1"/>
    <property type="molecule type" value="Genomic_DNA"/>
</dbReference>
<dbReference type="Proteomes" id="UP000663882">
    <property type="component" value="Unassembled WGS sequence"/>
</dbReference>
<proteinExistence type="predicted"/>
<protein>
    <submittedName>
        <fullName evidence="1">Uncharacterized protein</fullName>
    </submittedName>
</protein>
<reference evidence="1" key="1">
    <citation type="submission" date="2021-02" db="EMBL/GenBank/DDBJ databases">
        <authorList>
            <person name="Nowell W R."/>
        </authorList>
    </citation>
    <scope>NUCLEOTIDE SEQUENCE</scope>
</reference>
<comment type="caution">
    <text evidence="1">The sequence shown here is derived from an EMBL/GenBank/DDBJ whole genome shotgun (WGS) entry which is preliminary data.</text>
</comment>
<name>A0A814KWF5_9BILA</name>
<dbReference type="AlphaFoldDB" id="A0A814KWF5"/>